<evidence type="ECO:0000313" key="8">
    <source>
        <dbReference type="Proteomes" id="UP000434475"/>
    </source>
</evidence>
<keyword evidence="4" id="KW-0547">Nucleotide-binding</keyword>
<dbReference type="PANTHER" id="PTHR34139:SF1">
    <property type="entry name" value="RNASE MJ1380-RELATED"/>
    <property type="match status" value="1"/>
</dbReference>
<dbReference type="Pfam" id="PF01934">
    <property type="entry name" value="HepT-like"/>
    <property type="match status" value="1"/>
</dbReference>
<name>A0A6I2R1U7_FLAPL</name>
<dbReference type="GO" id="GO:0004540">
    <property type="term" value="F:RNA nuclease activity"/>
    <property type="evidence" value="ECO:0007669"/>
    <property type="project" value="InterPro"/>
</dbReference>
<dbReference type="GO" id="GO:0110001">
    <property type="term" value="C:toxin-antitoxin complex"/>
    <property type="evidence" value="ECO:0007669"/>
    <property type="project" value="InterPro"/>
</dbReference>
<comment type="similarity">
    <text evidence="6">Belongs to the HepT RNase toxin family.</text>
</comment>
<dbReference type="PANTHER" id="PTHR34139">
    <property type="entry name" value="UPF0331 PROTEIN MJ0127"/>
    <property type="match status" value="1"/>
</dbReference>
<dbReference type="InterPro" id="IPR051813">
    <property type="entry name" value="HepT_RNase_toxin"/>
</dbReference>
<keyword evidence="5" id="KW-0378">Hydrolase</keyword>
<dbReference type="EMBL" id="WKPR01000014">
    <property type="protein sequence ID" value="MSB20594.1"/>
    <property type="molecule type" value="Genomic_DNA"/>
</dbReference>
<keyword evidence="3" id="KW-0540">Nuclease</keyword>
<dbReference type="RefSeq" id="WP_009258397.1">
    <property type="nucleotide sequence ID" value="NZ_BAABZG010000001.1"/>
</dbReference>
<evidence type="ECO:0000313" key="7">
    <source>
        <dbReference type="EMBL" id="MSB20594.1"/>
    </source>
</evidence>
<accession>A0A6I2R1U7</accession>
<dbReference type="InterPro" id="IPR008201">
    <property type="entry name" value="HepT-like"/>
</dbReference>
<organism evidence="7 8">
    <name type="scientific">Flavonifractor plautii</name>
    <name type="common">Fusobacterium plautii</name>
    <dbReference type="NCBI Taxonomy" id="292800"/>
    <lineage>
        <taxon>Bacteria</taxon>
        <taxon>Bacillati</taxon>
        <taxon>Bacillota</taxon>
        <taxon>Clostridia</taxon>
        <taxon>Eubacteriales</taxon>
        <taxon>Oscillospiraceae</taxon>
        <taxon>Flavonifractor</taxon>
    </lineage>
</organism>
<evidence type="ECO:0000256" key="6">
    <source>
        <dbReference type="ARBA" id="ARBA00024207"/>
    </source>
</evidence>
<keyword evidence="2" id="KW-1277">Toxin-antitoxin system</keyword>
<comment type="caution">
    <text evidence="7">The sequence shown here is derived from an EMBL/GenBank/DDBJ whole genome shotgun (WGS) entry which is preliminary data.</text>
</comment>
<evidence type="ECO:0000256" key="5">
    <source>
        <dbReference type="ARBA" id="ARBA00022801"/>
    </source>
</evidence>
<evidence type="ECO:0000256" key="3">
    <source>
        <dbReference type="ARBA" id="ARBA00022722"/>
    </source>
</evidence>
<reference evidence="7 8" key="1">
    <citation type="journal article" date="2019" name="Nat. Med.">
        <title>A library of human gut bacterial isolates paired with longitudinal multiomics data enables mechanistic microbiome research.</title>
        <authorList>
            <person name="Poyet M."/>
            <person name="Groussin M."/>
            <person name="Gibbons S.M."/>
            <person name="Avila-Pacheco J."/>
            <person name="Jiang X."/>
            <person name="Kearney S.M."/>
            <person name="Perrotta A.R."/>
            <person name="Berdy B."/>
            <person name="Zhao S."/>
            <person name="Lieberman T.D."/>
            <person name="Swanson P.K."/>
            <person name="Smith M."/>
            <person name="Roesemann S."/>
            <person name="Alexander J.E."/>
            <person name="Rich S.A."/>
            <person name="Livny J."/>
            <person name="Vlamakis H."/>
            <person name="Clish C."/>
            <person name="Bullock K."/>
            <person name="Deik A."/>
            <person name="Scott J."/>
            <person name="Pierce K.A."/>
            <person name="Xavier R.J."/>
            <person name="Alm E.J."/>
        </authorList>
    </citation>
    <scope>NUCLEOTIDE SEQUENCE [LARGE SCALE GENOMIC DNA]</scope>
    <source>
        <strain evidence="7 8">BIOML-A2</strain>
    </source>
</reference>
<protein>
    <submittedName>
        <fullName evidence="7">DUF86 domain-containing protein</fullName>
    </submittedName>
</protein>
<dbReference type="Gene3D" id="1.20.120.580">
    <property type="entry name" value="bsu32300-like"/>
    <property type="match status" value="1"/>
</dbReference>
<gene>
    <name evidence="7" type="ORF">GKE97_13855</name>
</gene>
<evidence type="ECO:0000256" key="4">
    <source>
        <dbReference type="ARBA" id="ARBA00022741"/>
    </source>
</evidence>
<keyword evidence="1" id="KW-0597">Phosphoprotein</keyword>
<dbReference type="Proteomes" id="UP000434475">
    <property type="component" value="Unassembled WGS sequence"/>
</dbReference>
<dbReference type="GO" id="GO:0000166">
    <property type="term" value="F:nucleotide binding"/>
    <property type="evidence" value="ECO:0007669"/>
    <property type="project" value="UniProtKB-KW"/>
</dbReference>
<evidence type="ECO:0000256" key="1">
    <source>
        <dbReference type="ARBA" id="ARBA00022553"/>
    </source>
</evidence>
<dbReference type="GO" id="GO:0016787">
    <property type="term" value="F:hydrolase activity"/>
    <property type="evidence" value="ECO:0007669"/>
    <property type="project" value="UniProtKB-KW"/>
</dbReference>
<dbReference type="AlphaFoldDB" id="A0A6I2R1U7"/>
<proteinExistence type="inferred from homology"/>
<evidence type="ECO:0000256" key="2">
    <source>
        <dbReference type="ARBA" id="ARBA00022649"/>
    </source>
</evidence>
<sequence>MLSRDLQRVLKIRDYCLSIQDTMSRFGVSLEGFLSDSDYQQSIAFSVLQIGELTSGLSEEYRSATKEQIQWPHIRGLRNIIVHDYGKIQLDQVWQIITEDIPVLKTFCNEQLPPEYRQDG</sequence>
<dbReference type="InterPro" id="IPR037038">
    <property type="entry name" value="HepT-like_sf"/>
</dbReference>